<comment type="similarity">
    <text evidence="1 3">Belongs to the arginine deiminase family.</text>
</comment>
<comment type="subcellular location">
    <subcellularLocation>
        <location evidence="3">Cytoplasm</location>
    </subcellularLocation>
</comment>
<dbReference type="PANTHER" id="PTHR47271:SF2">
    <property type="entry name" value="ARGININE DEIMINASE"/>
    <property type="match status" value="1"/>
</dbReference>
<reference evidence="5 6" key="1">
    <citation type="submission" date="2021-01" db="EMBL/GenBank/DDBJ databases">
        <title>Whole genome shotgun sequence of Catellatospora chokoriensis NBRC 107358.</title>
        <authorList>
            <person name="Komaki H."/>
            <person name="Tamura T."/>
        </authorList>
    </citation>
    <scope>NUCLEOTIDE SEQUENCE [LARGE SCALE GENOMIC DNA]</scope>
    <source>
        <strain evidence="5 6">NBRC 107358</strain>
    </source>
</reference>
<dbReference type="SUPFAM" id="SSF55909">
    <property type="entry name" value="Pentein"/>
    <property type="match status" value="1"/>
</dbReference>
<dbReference type="EMBL" id="BONG01000056">
    <property type="protein sequence ID" value="GIF93126.1"/>
    <property type="molecule type" value="Genomic_DNA"/>
</dbReference>
<sequence length="424" mass="47298">MTGFGVHSEVGRLRKVLVHRPDLALRRLTPSNRGELLFDDVLWVERAQQEHDQFVAELRSRDIEVFLLHDLLTEALSSPEAREWVIGHTVSPYTVGPAMVDAVREALANMDPKTLATHLTGGVTRAELMQFADDDRLAARSLAVATTVGSSFILPPLPNHLFTRDTSCWIYEGVSLNPMYWPSRQLETVNLGTVYRFHPMFRQEKINFWFPDAGKDEHDEFDIQSFGRSSIEGGDVMPVGNRTVLIGISERTTPQMVEILAQRLFAKGAAERIIAVQLERKRQFMHLDVVFTFMDRDTVTVYPKVVDGTTAYSIRPGDKAGTLDVTAEDSFLAAVAHAIGLSHEKDLRVITTGGDEAQQEREQWDCANNVVALSPGVVVAYSKNVYSNRKYREAGIEVVEIDGFEIGKGRGGGHCMTCPLLRDA</sequence>
<dbReference type="GO" id="GO:0005737">
    <property type="term" value="C:cytoplasm"/>
    <property type="evidence" value="ECO:0007669"/>
    <property type="project" value="UniProtKB-SubCell"/>
</dbReference>
<dbReference type="GO" id="GO:0016990">
    <property type="term" value="F:arginine deiminase activity"/>
    <property type="evidence" value="ECO:0007669"/>
    <property type="project" value="UniProtKB-UniRule"/>
</dbReference>
<evidence type="ECO:0000256" key="1">
    <source>
        <dbReference type="ARBA" id="ARBA00010206"/>
    </source>
</evidence>
<evidence type="ECO:0000256" key="4">
    <source>
        <dbReference type="PIRSR" id="PIRSR006356-1"/>
    </source>
</evidence>
<dbReference type="PIRSF" id="PIRSF006356">
    <property type="entry name" value="Arg_deiminase"/>
    <property type="match status" value="1"/>
</dbReference>
<dbReference type="PANTHER" id="PTHR47271">
    <property type="entry name" value="ARGININE DEIMINASE"/>
    <property type="match status" value="1"/>
</dbReference>
<comment type="pathway">
    <text evidence="3">Amino-acid degradation; L-arginine degradation via ADI pathway; carbamoyl phosphate from L-arginine: step 1/2.</text>
</comment>
<accession>A0A8J3JY01</accession>
<dbReference type="Gene3D" id="1.10.3930.10">
    <property type="entry name" value="Arginine deiminase"/>
    <property type="match status" value="1"/>
</dbReference>
<evidence type="ECO:0000256" key="2">
    <source>
        <dbReference type="ARBA" id="ARBA00022801"/>
    </source>
</evidence>
<dbReference type="GO" id="GO:0019546">
    <property type="term" value="P:L-arginine deiminase pathway"/>
    <property type="evidence" value="ECO:0007669"/>
    <property type="project" value="TreeGrafter"/>
</dbReference>
<evidence type="ECO:0000256" key="3">
    <source>
        <dbReference type="HAMAP-Rule" id="MF_00242"/>
    </source>
</evidence>
<keyword evidence="2 3" id="KW-0378">Hydrolase</keyword>
<dbReference type="Gene3D" id="3.75.10.10">
    <property type="entry name" value="L-arginine/glycine Amidinotransferase, Chain A"/>
    <property type="match status" value="1"/>
</dbReference>
<organism evidence="5 6">
    <name type="scientific">Catellatospora chokoriensis</name>
    <dbReference type="NCBI Taxonomy" id="310353"/>
    <lineage>
        <taxon>Bacteria</taxon>
        <taxon>Bacillati</taxon>
        <taxon>Actinomycetota</taxon>
        <taxon>Actinomycetes</taxon>
        <taxon>Micromonosporales</taxon>
        <taxon>Micromonosporaceae</taxon>
        <taxon>Catellatospora</taxon>
    </lineage>
</organism>
<dbReference type="AlphaFoldDB" id="A0A8J3JY01"/>
<dbReference type="EC" id="3.5.3.6" evidence="3"/>
<dbReference type="HAMAP" id="MF_00242">
    <property type="entry name" value="Arg_deiminase"/>
    <property type="match status" value="1"/>
</dbReference>
<protein>
    <recommendedName>
        <fullName evidence="3">Arginine deiminase</fullName>
        <shortName evidence="3">ADI</shortName>
        <ecNumber evidence="3">3.5.3.6</ecNumber>
    </recommendedName>
    <alternativeName>
        <fullName evidence="3">Arginine dihydrolase</fullName>
        <shortName evidence="3">AD</shortName>
    </alternativeName>
</protein>
<dbReference type="PRINTS" id="PR01466">
    <property type="entry name" value="ARGDEIMINASE"/>
</dbReference>
<keyword evidence="3" id="KW-0963">Cytoplasm</keyword>
<name>A0A8J3JY01_9ACTN</name>
<evidence type="ECO:0000313" key="6">
    <source>
        <dbReference type="Proteomes" id="UP000619293"/>
    </source>
</evidence>
<dbReference type="NCBIfam" id="NF002381">
    <property type="entry name" value="PRK01388.1"/>
    <property type="match status" value="1"/>
</dbReference>
<proteinExistence type="inferred from homology"/>
<dbReference type="Proteomes" id="UP000619293">
    <property type="component" value="Unassembled WGS sequence"/>
</dbReference>
<dbReference type="UniPathway" id="UPA00254">
    <property type="reaction ID" value="UER00364"/>
</dbReference>
<comment type="caution">
    <text evidence="5">The sequence shown here is derived from an EMBL/GenBank/DDBJ whole genome shotgun (WGS) entry which is preliminary data.</text>
</comment>
<gene>
    <name evidence="3 5" type="primary">arcA</name>
    <name evidence="5" type="ORF">Cch02nite_65700</name>
</gene>
<keyword evidence="6" id="KW-1185">Reference proteome</keyword>
<comment type="catalytic activity">
    <reaction evidence="3">
        <text>L-arginine + H2O = L-citrulline + NH4(+)</text>
        <dbReference type="Rhea" id="RHEA:19597"/>
        <dbReference type="ChEBI" id="CHEBI:15377"/>
        <dbReference type="ChEBI" id="CHEBI:28938"/>
        <dbReference type="ChEBI" id="CHEBI:32682"/>
        <dbReference type="ChEBI" id="CHEBI:57743"/>
        <dbReference type="EC" id="3.5.3.6"/>
    </reaction>
</comment>
<feature type="active site" description="Amidino-cysteine intermediate" evidence="3 4">
    <location>
        <position position="415"/>
    </location>
</feature>
<keyword evidence="3" id="KW-0056">Arginine metabolism</keyword>
<evidence type="ECO:0000313" key="5">
    <source>
        <dbReference type="EMBL" id="GIF93126.1"/>
    </source>
</evidence>
<dbReference type="Pfam" id="PF02274">
    <property type="entry name" value="ADI"/>
    <property type="match status" value="1"/>
</dbReference>
<dbReference type="RefSeq" id="WP_191840396.1">
    <property type="nucleotide sequence ID" value="NZ_BAAALB010000022.1"/>
</dbReference>
<dbReference type="InterPro" id="IPR003876">
    <property type="entry name" value="Arg_deiminase"/>
</dbReference>